<keyword evidence="3" id="KW-0808">Transferase</keyword>
<dbReference type="Pfam" id="PF03469">
    <property type="entry name" value="XH"/>
    <property type="match status" value="1"/>
</dbReference>
<dbReference type="AlphaFoldDB" id="A0AAN7KJ96"/>
<evidence type="ECO:0000256" key="6">
    <source>
        <dbReference type="ARBA" id="ARBA00022840"/>
    </source>
</evidence>
<evidence type="ECO:0000256" key="8">
    <source>
        <dbReference type="ARBA" id="ARBA00048679"/>
    </source>
</evidence>
<gene>
    <name evidence="13" type="ORF">SAY87_007871</name>
</gene>
<dbReference type="InterPro" id="IPR038588">
    <property type="entry name" value="XS_domain_sf"/>
</dbReference>
<dbReference type="GO" id="GO:0080188">
    <property type="term" value="P:gene silencing by siRNA-directed DNA methylation"/>
    <property type="evidence" value="ECO:0007669"/>
    <property type="project" value="InterPro"/>
</dbReference>
<feature type="region of interest" description="Disordered" evidence="11">
    <location>
        <begin position="62"/>
        <end position="95"/>
    </location>
</feature>
<comment type="caution">
    <text evidence="13">The sequence shown here is derived from an EMBL/GenBank/DDBJ whole genome shotgun (WGS) entry which is preliminary data.</text>
</comment>
<evidence type="ECO:0000313" key="14">
    <source>
        <dbReference type="Proteomes" id="UP001345219"/>
    </source>
</evidence>
<evidence type="ECO:0000256" key="10">
    <source>
        <dbReference type="SAM" id="Coils"/>
    </source>
</evidence>
<name>A0AAN7KJ96_9MYRT</name>
<dbReference type="InterPro" id="IPR011009">
    <property type="entry name" value="Kinase-like_dom_sf"/>
</dbReference>
<dbReference type="PANTHER" id="PTHR21596:SF65">
    <property type="entry name" value="PROTEIN INVOLVED IN DE NOVO 2-RELATED"/>
    <property type="match status" value="1"/>
</dbReference>
<dbReference type="InterPro" id="IPR000719">
    <property type="entry name" value="Prot_kinase_dom"/>
</dbReference>
<proteinExistence type="predicted"/>
<reference evidence="13 14" key="1">
    <citation type="journal article" date="2023" name="Hortic Res">
        <title>Pangenome of water caltrop reveals structural variations and asymmetric subgenome divergence after allopolyploidization.</title>
        <authorList>
            <person name="Zhang X."/>
            <person name="Chen Y."/>
            <person name="Wang L."/>
            <person name="Yuan Y."/>
            <person name="Fang M."/>
            <person name="Shi L."/>
            <person name="Lu R."/>
            <person name="Comes H.P."/>
            <person name="Ma Y."/>
            <person name="Chen Y."/>
            <person name="Huang G."/>
            <person name="Zhou Y."/>
            <person name="Zheng Z."/>
            <person name="Qiu Y."/>
        </authorList>
    </citation>
    <scope>NUCLEOTIDE SEQUENCE [LARGE SCALE GENOMIC DNA]</scope>
    <source>
        <tissue evidence="13">Roots</tissue>
    </source>
</reference>
<keyword evidence="4 9" id="KW-0547">Nucleotide-binding</keyword>
<protein>
    <recommendedName>
        <fullName evidence="1">non-specific serine/threonine protein kinase</fullName>
        <ecNumber evidence="1">2.7.11.1</ecNumber>
    </recommendedName>
</protein>
<dbReference type="Gene3D" id="3.30.200.20">
    <property type="entry name" value="Phosphorylase Kinase, domain 1"/>
    <property type="match status" value="1"/>
</dbReference>
<evidence type="ECO:0000256" key="3">
    <source>
        <dbReference type="ARBA" id="ARBA00022679"/>
    </source>
</evidence>
<dbReference type="InterPro" id="IPR001245">
    <property type="entry name" value="Ser-Thr/Tyr_kinase_cat_dom"/>
</dbReference>
<dbReference type="PROSITE" id="PS50011">
    <property type="entry name" value="PROTEIN_KINASE_DOM"/>
    <property type="match status" value="1"/>
</dbReference>
<evidence type="ECO:0000256" key="11">
    <source>
        <dbReference type="SAM" id="MobiDB-lite"/>
    </source>
</evidence>
<dbReference type="Proteomes" id="UP001345219">
    <property type="component" value="Chromosome 7"/>
</dbReference>
<evidence type="ECO:0000313" key="13">
    <source>
        <dbReference type="EMBL" id="KAK4766229.1"/>
    </source>
</evidence>
<dbReference type="Gene3D" id="1.10.510.10">
    <property type="entry name" value="Transferase(Phosphotransferase) domain 1"/>
    <property type="match status" value="1"/>
</dbReference>
<dbReference type="InterPro" id="IPR005380">
    <property type="entry name" value="XS_domain"/>
</dbReference>
<dbReference type="Gene3D" id="3.30.70.2890">
    <property type="entry name" value="XS domain"/>
    <property type="match status" value="1"/>
</dbReference>
<dbReference type="PROSITE" id="PS00107">
    <property type="entry name" value="PROTEIN_KINASE_ATP"/>
    <property type="match status" value="1"/>
</dbReference>
<evidence type="ECO:0000256" key="4">
    <source>
        <dbReference type="ARBA" id="ARBA00022741"/>
    </source>
</evidence>
<feature type="compositionally biased region" description="Polar residues" evidence="11">
    <location>
        <begin position="76"/>
        <end position="95"/>
    </location>
</feature>
<keyword evidence="6 9" id="KW-0067">ATP-binding</keyword>
<evidence type="ECO:0000259" key="12">
    <source>
        <dbReference type="PROSITE" id="PS50011"/>
    </source>
</evidence>
<feature type="domain" description="Protein kinase" evidence="12">
    <location>
        <begin position="116"/>
        <end position="431"/>
    </location>
</feature>
<dbReference type="SUPFAM" id="SSF56112">
    <property type="entry name" value="Protein kinase-like (PK-like)"/>
    <property type="match status" value="1"/>
</dbReference>
<dbReference type="GO" id="GO:0005524">
    <property type="term" value="F:ATP binding"/>
    <property type="evidence" value="ECO:0007669"/>
    <property type="project" value="UniProtKB-UniRule"/>
</dbReference>
<dbReference type="PROSITE" id="PS00108">
    <property type="entry name" value="PROTEIN_KINASE_ST"/>
    <property type="match status" value="1"/>
</dbReference>
<organism evidence="13 14">
    <name type="scientific">Trapa incisa</name>
    <dbReference type="NCBI Taxonomy" id="236973"/>
    <lineage>
        <taxon>Eukaryota</taxon>
        <taxon>Viridiplantae</taxon>
        <taxon>Streptophyta</taxon>
        <taxon>Embryophyta</taxon>
        <taxon>Tracheophyta</taxon>
        <taxon>Spermatophyta</taxon>
        <taxon>Magnoliopsida</taxon>
        <taxon>eudicotyledons</taxon>
        <taxon>Gunneridae</taxon>
        <taxon>Pentapetalae</taxon>
        <taxon>rosids</taxon>
        <taxon>malvids</taxon>
        <taxon>Myrtales</taxon>
        <taxon>Lythraceae</taxon>
        <taxon>Trapa</taxon>
    </lineage>
</organism>
<dbReference type="InterPro" id="IPR008271">
    <property type="entry name" value="Ser/Thr_kinase_AS"/>
</dbReference>
<dbReference type="FunFam" id="3.30.200.20:FF:000228">
    <property type="entry name" value="Serine/threonine-protein kinase BIK1"/>
    <property type="match status" value="1"/>
</dbReference>
<feature type="binding site" evidence="9">
    <location>
        <position position="154"/>
    </location>
    <ligand>
        <name>ATP</name>
        <dbReference type="ChEBI" id="CHEBI:30616"/>
    </ligand>
</feature>
<dbReference type="InterPro" id="IPR017441">
    <property type="entry name" value="Protein_kinase_ATP_BS"/>
</dbReference>
<dbReference type="InterPro" id="IPR045177">
    <property type="entry name" value="FDM1-5/IDN2"/>
</dbReference>
<sequence>MLQLLDLSPLPFQLELLVQCSCRSRSGPIWVLSVSGEGDSFGESCFMGSCFSSRVKDEIGSKGKFSGREGNGFSGGSNKVSSVSAPQTPRSEGDILQSSNLKSFTFSDLRTATRNFRPDSVIGEGGFGSVFKGWVDEETLAPARSGTGMLIAVKRLNQEGSQGHNEWLAEINFLGQLDHPNLVKLIGYCLEDEHRLLVYEFMPKRSLENHLFRRSTYYQTLSWKLRIKIALGAAKGLEYLHSDEVRVIYRDFKTSNILLDSNYDAKLSDFGLARDGPSGDKSHVSTRIMGTLGYAAPEYMATGQYTGRGALRAVKLAFRCLSVEPKLRPDINEVVKSLEQLQELEDAAASEYETFPPIPMFVKFIVYSHAFSVKDIASLILMDSLIKVSSNDDIGQSEMDHFEDENRPQEVKLLDEKLTCPYSSKRKRDYFYNELLQHAEEVNHLALIKYLEGVGSKEGPSKEVSESETPMEASHCVKFVVPWIGIVVNIPTRCGEDGRRVGESGSNLRDELIRRGFNPTRVTPLWNHKGHSGYAVVEFNKGWEGLYNALSFERDYEAKEYGRKDWIAEHGNPKIGHYAWVAKADDYKLENIVGEHLRKVGDLKTISEVMEEEDRKHDMLVSNLTYVIQEKSKHLQEIEDDCNKKMKYLKDAVAQKDQLLYEHNEELKKMQSSMHDHFKRILNDHEKQKLQIESHKKELELRGEELKKREARNEIERKKLLEDISKNAENNKALQLATQEQNRADENVLKLAEDQKRQKEDLHKKIIQLEKELDEKQALELEIEQLRGSLKVLEHMEGEDEKEIITKMDGLLKDLRDREEELADLDALKQELIVKERRINDELQDARKELIMAFTELPIRSHIRVKRLGELDFKPFFEAMKLKYNEDEADTKASEICTLWDLYLRDPNWHPFITTEVDGKVEQSIRRDDEKLKGLREQIGEGACTAVITALMEINEFNPSGSYPVCELWNYREGRKATLKEGVEVLLDLWNSQKRM</sequence>
<dbReference type="FunFam" id="1.10.510.10:FF:001023">
    <property type="entry name" value="Os07g0541700 protein"/>
    <property type="match status" value="1"/>
</dbReference>
<dbReference type="PANTHER" id="PTHR21596">
    <property type="entry name" value="RIBONUCLEASE P SUBUNIT P38"/>
    <property type="match status" value="1"/>
</dbReference>
<keyword evidence="10" id="KW-0175">Coiled coil</keyword>
<keyword evidence="5" id="KW-0418">Kinase</keyword>
<keyword evidence="14" id="KW-1185">Reference proteome</keyword>
<evidence type="ECO:0000256" key="5">
    <source>
        <dbReference type="ARBA" id="ARBA00022777"/>
    </source>
</evidence>
<feature type="coiled-coil region" evidence="10">
    <location>
        <begin position="682"/>
        <end position="849"/>
    </location>
</feature>
<dbReference type="Pfam" id="PF07714">
    <property type="entry name" value="PK_Tyr_Ser-Thr"/>
    <property type="match status" value="1"/>
</dbReference>
<evidence type="ECO:0000256" key="7">
    <source>
        <dbReference type="ARBA" id="ARBA00047899"/>
    </source>
</evidence>
<keyword evidence="2" id="KW-0723">Serine/threonine-protein kinase</keyword>
<dbReference type="EMBL" id="JAXIOK010000007">
    <property type="protein sequence ID" value="KAK4766229.1"/>
    <property type="molecule type" value="Genomic_DNA"/>
</dbReference>
<evidence type="ECO:0000256" key="1">
    <source>
        <dbReference type="ARBA" id="ARBA00012513"/>
    </source>
</evidence>
<dbReference type="Pfam" id="PF03468">
    <property type="entry name" value="XS"/>
    <property type="match status" value="1"/>
</dbReference>
<evidence type="ECO:0000256" key="2">
    <source>
        <dbReference type="ARBA" id="ARBA00022527"/>
    </source>
</evidence>
<dbReference type="GO" id="GO:0004674">
    <property type="term" value="F:protein serine/threonine kinase activity"/>
    <property type="evidence" value="ECO:0007669"/>
    <property type="project" value="UniProtKB-KW"/>
</dbReference>
<comment type="catalytic activity">
    <reaction evidence="7">
        <text>L-threonyl-[protein] + ATP = O-phospho-L-threonyl-[protein] + ADP + H(+)</text>
        <dbReference type="Rhea" id="RHEA:46608"/>
        <dbReference type="Rhea" id="RHEA-COMP:11060"/>
        <dbReference type="Rhea" id="RHEA-COMP:11605"/>
        <dbReference type="ChEBI" id="CHEBI:15378"/>
        <dbReference type="ChEBI" id="CHEBI:30013"/>
        <dbReference type="ChEBI" id="CHEBI:30616"/>
        <dbReference type="ChEBI" id="CHEBI:61977"/>
        <dbReference type="ChEBI" id="CHEBI:456216"/>
        <dbReference type="EC" id="2.7.11.1"/>
    </reaction>
</comment>
<dbReference type="EC" id="2.7.11.1" evidence="1"/>
<evidence type="ECO:0000256" key="9">
    <source>
        <dbReference type="PROSITE-ProRule" id="PRU10141"/>
    </source>
</evidence>
<dbReference type="InterPro" id="IPR005379">
    <property type="entry name" value="FDM1-5/IDN2_XH"/>
</dbReference>
<comment type="catalytic activity">
    <reaction evidence="8">
        <text>L-seryl-[protein] + ATP = O-phospho-L-seryl-[protein] + ADP + H(+)</text>
        <dbReference type="Rhea" id="RHEA:17989"/>
        <dbReference type="Rhea" id="RHEA-COMP:9863"/>
        <dbReference type="Rhea" id="RHEA-COMP:11604"/>
        <dbReference type="ChEBI" id="CHEBI:15378"/>
        <dbReference type="ChEBI" id="CHEBI:29999"/>
        <dbReference type="ChEBI" id="CHEBI:30616"/>
        <dbReference type="ChEBI" id="CHEBI:83421"/>
        <dbReference type="ChEBI" id="CHEBI:456216"/>
        <dbReference type="EC" id="2.7.11.1"/>
    </reaction>
</comment>
<accession>A0AAN7KJ96</accession>
<dbReference type="CDD" id="cd12266">
    <property type="entry name" value="RRM_like_XS"/>
    <property type="match status" value="1"/>
</dbReference>